<dbReference type="EMBL" id="JBHUON010000024">
    <property type="protein sequence ID" value="MFD2866286.1"/>
    <property type="molecule type" value="Genomic_DNA"/>
</dbReference>
<protein>
    <submittedName>
        <fullName evidence="1">Uncharacterized protein</fullName>
    </submittedName>
</protein>
<gene>
    <name evidence="1" type="ORF">ACFSYC_16440</name>
</gene>
<name>A0ABW5XT93_9SPHI</name>
<dbReference type="RefSeq" id="WP_377129782.1">
    <property type="nucleotide sequence ID" value="NZ_JBHUHN010000001.1"/>
</dbReference>
<keyword evidence="2" id="KW-1185">Reference proteome</keyword>
<organism evidence="1 2">
    <name type="scientific">Mucilaginibacter antarcticus</name>
    <dbReference type="NCBI Taxonomy" id="1855725"/>
    <lineage>
        <taxon>Bacteria</taxon>
        <taxon>Pseudomonadati</taxon>
        <taxon>Bacteroidota</taxon>
        <taxon>Sphingobacteriia</taxon>
        <taxon>Sphingobacteriales</taxon>
        <taxon>Sphingobacteriaceae</taxon>
        <taxon>Mucilaginibacter</taxon>
    </lineage>
</organism>
<evidence type="ECO:0000313" key="2">
    <source>
        <dbReference type="Proteomes" id="UP001597601"/>
    </source>
</evidence>
<accession>A0ABW5XT93</accession>
<comment type="caution">
    <text evidence="1">The sequence shown here is derived from an EMBL/GenBank/DDBJ whole genome shotgun (WGS) entry which is preliminary data.</text>
</comment>
<evidence type="ECO:0000313" key="1">
    <source>
        <dbReference type="EMBL" id="MFD2866286.1"/>
    </source>
</evidence>
<proteinExistence type="predicted"/>
<reference evidence="2" key="1">
    <citation type="journal article" date="2019" name="Int. J. Syst. Evol. Microbiol.">
        <title>The Global Catalogue of Microorganisms (GCM) 10K type strain sequencing project: providing services to taxonomists for standard genome sequencing and annotation.</title>
        <authorList>
            <consortium name="The Broad Institute Genomics Platform"/>
            <consortium name="The Broad Institute Genome Sequencing Center for Infectious Disease"/>
            <person name="Wu L."/>
            <person name="Ma J."/>
        </authorList>
    </citation>
    <scope>NUCLEOTIDE SEQUENCE [LARGE SCALE GENOMIC DNA]</scope>
    <source>
        <strain evidence="2">KCTC 52232</strain>
    </source>
</reference>
<dbReference type="Proteomes" id="UP001597601">
    <property type="component" value="Unassembled WGS sequence"/>
</dbReference>
<sequence>MALKRKSYKITCSLEEGYESDSRLHTRCEVAKIIGNWLTERLQTNQSIITGLLQEGTLFFPSKASDNELVTVSPTIIYTGELSSAEDLKREDTEVKRSLEALAKALKESLRQESVFIVYQDENWCV</sequence>